<reference evidence="6 7" key="1">
    <citation type="journal article" date="2016" name="Nat. Commun.">
        <title>Thousands of microbial genomes shed light on interconnected biogeochemical processes in an aquifer system.</title>
        <authorList>
            <person name="Anantharaman K."/>
            <person name="Brown C.T."/>
            <person name="Hug L.A."/>
            <person name="Sharon I."/>
            <person name="Castelle C.J."/>
            <person name="Probst A.J."/>
            <person name="Thomas B.C."/>
            <person name="Singh A."/>
            <person name="Wilkins M.J."/>
            <person name="Karaoz U."/>
            <person name="Brodie E.L."/>
            <person name="Williams K.H."/>
            <person name="Hubbard S.S."/>
            <person name="Banfield J.F."/>
        </authorList>
    </citation>
    <scope>NUCLEOTIDE SEQUENCE [LARGE SCALE GENOMIC DNA]</scope>
</reference>
<keyword evidence="4" id="KW-0808">Transferase</keyword>
<name>A0A1G2UQJ9_9BACT</name>
<dbReference type="InterPro" id="IPR022754">
    <property type="entry name" value="DNA_pol_III_gamma-3"/>
</dbReference>
<dbReference type="GO" id="GO:0005524">
    <property type="term" value="F:ATP binding"/>
    <property type="evidence" value="ECO:0007669"/>
    <property type="project" value="UniProtKB-KW"/>
</dbReference>
<comment type="subunit">
    <text evidence="4">DNA polymerase III contains a core (composed of alpha, epsilon and theta chains) that associates with a tau subunit. This core dimerizes to form the POLIII' complex. PolIII' associates with the gamma complex (composed of gamma, delta, delta', psi and chi chains) and with the beta chain to form the complete DNA polymerase III complex.</text>
</comment>
<dbReference type="InterPro" id="IPR012763">
    <property type="entry name" value="DNA_pol_III_sug/sutau_N"/>
</dbReference>
<evidence type="ECO:0000313" key="6">
    <source>
        <dbReference type="EMBL" id="OHB11669.1"/>
    </source>
</evidence>
<evidence type="ECO:0000256" key="2">
    <source>
        <dbReference type="ARBA" id="ARBA00022932"/>
    </source>
</evidence>
<dbReference type="SMART" id="SM00382">
    <property type="entry name" value="AAA"/>
    <property type="match status" value="1"/>
</dbReference>
<dbReference type="InterPro" id="IPR050238">
    <property type="entry name" value="DNA_Rep/Repair_Clamp_Loader"/>
</dbReference>
<dbReference type="GO" id="GO:0003887">
    <property type="term" value="F:DNA-directed DNA polymerase activity"/>
    <property type="evidence" value="ECO:0007669"/>
    <property type="project" value="UniProtKB-KW"/>
</dbReference>
<dbReference type="EC" id="2.7.7.7" evidence="4"/>
<comment type="catalytic activity">
    <reaction evidence="3 4">
        <text>DNA(n) + a 2'-deoxyribonucleoside 5'-triphosphate = DNA(n+1) + diphosphate</text>
        <dbReference type="Rhea" id="RHEA:22508"/>
        <dbReference type="Rhea" id="RHEA-COMP:17339"/>
        <dbReference type="Rhea" id="RHEA-COMP:17340"/>
        <dbReference type="ChEBI" id="CHEBI:33019"/>
        <dbReference type="ChEBI" id="CHEBI:61560"/>
        <dbReference type="ChEBI" id="CHEBI:173112"/>
        <dbReference type="EC" id="2.7.7.7"/>
    </reaction>
</comment>
<comment type="caution">
    <text evidence="6">The sequence shown here is derived from an EMBL/GenBank/DDBJ whole genome shotgun (WGS) entry which is preliminary data.</text>
</comment>
<protein>
    <recommendedName>
        <fullName evidence="4">DNA polymerase III subunit gamma/tau</fullName>
        <ecNumber evidence="4">2.7.7.7</ecNumber>
    </recommendedName>
</protein>
<dbReference type="InterPro" id="IPR027417">
    <property type="entry name" value="P-loop_NTPase"/>
</dbReference>
<dbReference type="Pfam" id="PF13177">
    <property type="entry name" value="DNA_pol3_delta2"/>
    <property type="match status" value="2"/>
</dbReference>
<dbReference type="GO" id="GO:0009360">
    <property type="term" value="C:DNA polymerase III complex"/>
    <property type="evidence" value="ECO:0007669"/>
    <property type="project" value="InterPro"/>
</dbReference>
<evidence type="ECO:0000256" key="1">
    <source>
        <dbReference type="ARBA" id="ARBA00022705"/>
    </source>
</evidence>
<dbReference type="CDD" id="cd00009">
    <property type="entry name" value="AAA"/>
    <property type="match status" value="1"/>
</dbReference>
<dbReference type="PANTHER" id="PTHR11669">
    <property type="entry name" value="REPLICATION FACTOR C / DNA POLYMERASE III GAMMA-TAU SUBUNIT"/>
    <property type="match status" value="1"/>
</dbReference>
<dbReference type="Gene3D" id="3.40.50.300">
    <property type="entry name" value="P-loop containing nucleotide triphosphate hydrolases"/>
    <property type="match status" value="1"/>
</dbReference>
<dbReference type="AlphaFoldDB" id="A0A1G2UQJ9"/>
<gene>
    <name evidence="4" type="primary">dnaX</name>
    <name evidence="6" type="ORF">A2Y49_01705</name>
</gene>
<keyword evidence="4" id="KW-0548">Nucleotidyltransferase</keyword>
<evidence type="ECO:0000313" key="7">
    <source>
        <dbReference type="Proteomes" id="UP000177154"/>
    </source>
</evidence>
<dbReference type="NCBIfam" id="TIGR02397">
    <property type="entry name" value="dnaX_nterm"/>
    <property type="match status" value="1"/>
</dbReference>
<dbReference type="SUPFAM" id="SSF52540">
    <property type="entry name" value="P-loop containing nucleoside triphosphate hydrolases"/>
    <property type="match status" value="1"/>
</dbReference>
<dbReference type="GO" id="GO:0006261">
    <property type="term" value="P:DNA-templated DNA replication"/>
    <property type="evidence" value="ECO:0007669"/>
    <property type="project" value="TreeGrafter"/>
</dbReference>
<accession>A0A1G2UQJ9</accession>
<dbReference type="Gene3D" id="1.10.8.60">
    <property type="match status" value="1"/>
</dbReference>
<evidence type="ECO:0000256" key="3">
    <source>
        <dbReference type="ARBA" id="ARBA00049244"/>
    </source>
</evidence>
<keyword evidence="4" id="KW-0067">ATP-binding</keyword>
<feature type="domain" description="AAA+ ATPase" evidence="5">
    <location>
        <begin position="36"/>
        <end position="157"/>
    </location>
</feature>
<dbReference type="Proteomes" id="UP000177154">
    <property type="component" value="Unassembled WGS sequence"/>
</dbReference>
<dbReference type="InterPro" id="IPR003593">
    <property type="entry name" value="AAA+_ATPase"/>
</dbReference>
<dbReference type="EMBL" id="MHWR01000054">
    <property type="protein sequence ID" value="OHB11669.1"/>
    <property type="molecule type" value="Genomic_DNA"/>
</dbReference>
<proteinExistence type="inferred from homology"/>
<organism evidence="6 7">
    <name type="scientific">Candidatus Zambryskibacteria bacterium RIFCSPLOWO2_12_39_8</name>
    <dbReference type="NCBI Taxonomy" id="1802774"/>
    <lineage>
        <taxon>Bacteria</taxon>
        <taxon>Candidatus Zambryskiibacteriota</taxon>
    </lineage>
</organism>
<keyword evidence="2 4" id="KW-0239">DNA-directed DNA polymerase</keyword>
<keyword evidence="4" id="KW-0547">Nucleotide-binding</keyword>
<comment type="function">
    <text evidence="4">DNA polymerase III is a complex, multichain enzyme responsible for most of the replicative synthesis in bacteria. This DNA polymerase also exhibits 3' to 5' exonuclease activity.</text>
</comment>
<dbReference type="Pfam" id="PF12169">
    <property type="entry name" value="DNA_pol3_gamma3"/>
    <property type="match status" value="1"/>
</dbReference>
<dbReference type="PANTHER" id="PTHR11669:SF0">
    <property type="entry name" value="PROTEIN STICHEL-LIKE 2"/>
    <property type="match status" value="1"/>
</dbReference>
<comment type="similarity">
    <text evidence="4">Belongs to the DnaX/STICHEL family.</text>
</comment>
<keyword evidence="1 4" id="KW-0235">DNA replication</keyword>
<dbReference type="Gene3D" id="1.20.272.10">
    <property type="match status" value="1"/>
</dbReference>
<evidence type="ECO:0000259" key="5">
    <source>
        <dbReference type="SMART" id="SM00382"/>
    </source>
</evidence>
<evidence type="ECO:0000256" key="4">
    <source>
        <dbReference type="RuleBase" id="RU364063"/>
    </source>
</evidence>
<sequence>MSEVLYRKYRPSKFNDVIGQDHAVKVLEAEAKSGEISHAYLFAGTRGTGKTSVARIFASAIGTSRNDIYEIDAASNTSVEDIRTLNESVFTLPFESKYKVYILDEVHMLSKSASNALLKTLEEPPAHVVFILATTETHKIPETVLSRCEMYTFKKPSQEVLKKVVTNVAKQEGYNIDDISAELIALLGDGSFRDTLGIVQKVLAYSKGRKQPLEASSGRMTISEEEVCLVTGAPAIELVHEIISAIANKDLQLGLSSVKKAVSQNIDMSVFLKLILHTARAILLVRFGASSTIKDDLSEKEFSFVSDLAKNGDNFSSQTLIELLTAYENTKGAYIPSLPLELALVNIISQNKIT</sequence>